<dbReference type="GO" id="GO:0005634">
    <property type="term" value="C:nucleus"/>
    <property type="evidence" value="ECO:0007669"/>
    <property type="project" value="UniProtKB-SubCell"/>
</dbReference>
<feature type="binding site" evidence="12">
    <location>
        <position position="527"/>
    </location>
    <ligand>
        <name>ATP</name>
        <dbReference type="ChEBI" id="CHEBI:30616"/>
    </ligand>
</feature>
<evidence type="ECO:0000256" key="6">
    <source>
        <dbReference type="ARBA" id="ARBA00022777"/>
    </source>
</evidence>
<comment type="catalytic activity">
    <reaction evidence="11">
        <text>[DNA-directed RNA polymerase] + ATP = phospho-[DNA-directed RNA polymerase] + ADP + H(+)</text>
        <dbReference type="Rhea" id="RHEA:10216"/>
        <dbReference type="Rhea" id="RHEA-COMP:11321"/>
        <dbReference type="Rhea" id="RHEA-COMP:11322"/>
        <dbReference type="ChEBI" id="CHEBI:15378"/>
        <dbReference type="ChEBI" id="CHEBI:30616"/>
        <dbReference type="ChEBI" id="CHEBI:43176"/>
        <dbReference type="ChEBI" id="CHEBI:68546"/>
        <dbReference type="ChEBI" id="CHEBI:456216"/>
        <dbReference type="EC" id="2.7.11.23"/>
    </reaction>
</comment>
<evidence type="ECO:0000313" key="15">
    <source>
        <dbReference type="EMBL" id="KAF5318867.1"/>
    </source>
</evidence>
<feature type="compositionally biased region" description="Pro residues" evidence="13">
    <location>
        <begin position="1053"/>
        <end position="1072"/>
    </location>
</feature>
<evidence type="ECO:0000256" key="8">
    <source>
        <dbReference type="ARBA" id="ARBA00023242"/>
    </source>
</evidence>
<keyword evidence="7 12" id="KW-0067">ATP-binding</keyword>
<feature type="compositionally biased region" description="Basic and acidic residues" evidence="13">
    <location>
        <begin position="415"/>
        <end position="425"/>
    </location>
</feature>
<feature type="compositionally biased region" description="Low complexity" evidence="13">
    <location>
        <begin position="120"/>
        <end position="143"/>
    </location>
</feature>
<keyword evidence="6" id="KW-0418">Kinase</keyword>
<comment type="subcellular location">
    <subcellularLocation>
        <location evidence="1">Nucleus</location>
    </subcellularLocation>
</comment>
<evidence type="ECO:0000256" key="2">
    <source>
        <dbReference type="ARBA" id="ARBA00006485"/>
    </source>
</evidence>
<dbReference type="InterPro" id="IPR000719">
    <property type="entry name" value="Prot_kinase_dom"/>
</dbReference>
<feature type="compositionally biased region" description="Pro residues" evidence="13">
    <location>
        <begin position="889"/>
        <end position="915"/>
    </location>
</feature>
<feature type="compositionally biased region" description="Basic and acidic residues" evidence="13">
    <location>
        <begin position="1028"/>
        <end position="1047"/>
    </location>
</feature>
<feature type="compositionally biased region" description="Pro residues" evidence="13">
    <location>
        <begin position="324"/>
        <end position="333"/>
    </location>
</feature>
<dbReference type="PROSITE" id="PS50011">
    <property type="entry name" value="PROTEIN_KINASE_DOM"/>
    <property type="match status" value="1"/>
</dbReference>
<feature type="compositionally biased region" description="Basic and acidic residues" evidence="13">
    <location>
        <begin position="177"/>
        <end position="260"/>
    </location>
</feature>
<feature type="region of interest" description="Disordered" evidence="13">
    <location>
        <begin position="1"/>
        <end position="478"/>
    </location>
</feature>
<feature type="compositionally biased region" description="Basic and acidic residues" evidence="13">
    <location>
        <begin position="79"/>
        <end position="96"/>
    </location>
</feature>
<reference evidence="15 16" key="1">
    <citation type="journal article" date="2020" name="ISME J.">
        <title>Uncovering the hidden diversity of litter-decomposition mechanisms in mushroom-forming fungi.</title>
        <authorList>
            <person name="Floudas D."/>
            <person name="Bentzer J."/>
            <person name="Ahren D."/>
            <person name="Johansson T."/>
            <person name="Persson P."/>
            <person name="Tunlid A."/>
        </authorList>
    </citation>
    <scope>NUCLEOTIDE SEQUENCE [LARGE SCALE GENOMIC DNA]</scope>
    <source>
        <strain evidence="15 16">CBS 101986</strain>
    </source>
</reference>
<dbReference type="GO" id="GO:0004693">
    <property type="term" value="F:cyclin-dependent protein serine/threonine kinase activity"/>
    <property type="evidence" value="ECO:0007669"/>
    <property type="project" value="UniProtKB-EC"/>
</dbReference>
<feature type="compositionally biased region" description="Basic and acidic residues" evidence="13">
    <location>
        <begin position="1073"/>
        <end position="1086"/>
    </location>
</feature>
<dbReference type="OrthoDB" id="28397at2759"/>
<dbReference type="GO" id="GO:0005524">
    <property type="term" value="F:ATP binding"/>
    <property type="evidence" value="ECO:0007669"/>
    <property type="project" value="UniProtKB-UniRule"/>
</dbReference>
<dbReference type="GO" id="GO:0008353">
    <property type="term" value="F:RNA polymerase II CTD heptapeptide repeat kinase activity"/>
    <property type="evidence" value="ECO:0007669"/>
    <property type="project" value="UniProtKB-EC"/>
</dbReference>
<dbReference type="FunFam" id="3.30.200.20:FF:000124">
    <property type="entry name" value="Cyclin-dependent kinase 4"/>
    <property type="match status" value="1"/>
</dbReference>
<keyword evidence="5 12" id="KW-0547">Nucleotide-binding</keyword>
<feature type="region of interest" description="Disordered" evidence="13">
    <location>
        <begin position="969"/>
        <end position="1131"/>
    </location>
</feature>
<keyword evidence="3" id="KW-0723">Serine/threonine-protein kinase</keyword>
<protein>
    <recommendedName>
        <fullName evidence="14">Protein kinase domain-containing protein</fullName>
    </recommendedName>
</protein>
<keyword evidence="4" id="KW-0808">Transferase</keyword>
<dbReference type="PROSITE" id="PS00108">
    <property type="entry name" value="PROTEIN_KINASE_ST"/>
    <property type="match status" value="1"/>
</dbReference>
<evidence type="ECO:0000256" key="11">
    <source>
        <dbReference type="ARBA" id="ARBA00049280"/>
    </source>
</evidence>
<dbReference type="Proteomes" id="UP000567179">
    <property type="component" value="Unassembled WGS sequence"/>
</dbReference>
<accession>A0A8H5F0C1</accession>
<proteinExistence type="inferred from homology"/>
<name>A0A8H5F0C1_9AGAR</name>
<dbReference type="PANTHER" id="PTHR24056">
    <property type="entry name" value="CELL DIVISION PROTEIN KINASE"/>
    <property type="match status" value="1"/>
</dbReference>
<evidence type="ECO:0000256" key="5">
    <source>
        <dbReference type="ARBA" id="ARBA00022741"/>
    </source>
</evidence>
<dbReference type="SMART" id="SM00220">
    <property type="entry name" value="S_TKc"/>
    <property type="match status" value="1"/>
</dbReference>
<dbReference type="InterPro" id="IPR050108">
    <property type="entry name" value="CDK"/>
</dbReference>
<dbReference type="InterPro" id="IPR011009">
    <property type="entry name" value="Kinase-like_dom_sf"/>
</dbReference>
<feature type="compositionally biased region" description="Low complexity" evidence="13">
    <location>
        <begin position="851"/>
        <end position="862"/>
    </location>
</feature>
<comment type="catalytic activity">
    <reaction evidence="9">
        <text>L-threonyl-[protein] + ATP = O-phospho-L-threonyl-[protein] + ADP + H(+)</text>
        <dbReference type="Rhea" id="RHEA:46608"/>
        <dbReference type="Rhea" id="RHEA-COMP:11060"/>
        <dbReference type="Rhea" id="RHEA-COMP:11605"/>
        <dbReference type="ChEBI" id="CHEBI:15378"/>
        <dbReference type="ChEBI" id="CHEBI:30013"/>
        <dbReference type="ChEBI" id="CHEBI:30616"/>
        <dbReference type="ChEBI" id="CHEBI:61977"/>
        <dbReference type="ChEBI" id="CHEBI:456216"/>
        <dbReference type="EC" id="2.7.11.22"/>
    </reaction>
</comment>
<feature type="compositionally biased region" description="Gly residues" evidence="13">
    <location>
        <begin position="976"/>
        <end position="1005"/>
    </location>
</feature>
<evidence type="ECO:0000256" key="13">
    <source>
        <dbReference type="SAM" id="MobiDB-lite"/>
    </source>
</evidence>
<evidence type="ECO:0000256" key="4">
    <source>
        <dbReference type="ARBA" id="ARBA00022679"/>
    </source>
</evidence>
<dbReference type="Gene3D" id="3.30.200.20">
    <property type="entry name" value="Phosphorylase Kinase, domain 1"/>
    <property type="match status" value="1"/>
</dbReference>
<feature type="compositionally biased region" description="Pro residues" evidence="13">
    <location>
        <begin position="363"/>
        <end position="377"/>
    </location>
</feature>
<dbReference type="FunFam" id="1.10.510.10:FF:000415">
    <property type="entry name" value="CMGC/CDK/CRK7 protein kinase, variant"/>
    <property type="match status" value="1"/>
</dbReference>
<evidence type="ECO:0000256" key="7">
    <source>
        <dbReference type="ARBA" id="ARBA00022840"/>
    </source>
</evidence>
<evidence type="ECO:0000256" key="10">
    <source>
        <dbReference type="ARBA" id="ARBA00048367"/>
    </source>
</evidence>
<feature type="domain" description="Protein kinase" evidence="14">
    <location>
        <begin position="498"/>
        <end position="801"/>
    </location>
</feature>
<evidence type="ECO:0000259" key="14">
    <source>
        <dbReference type="PROSITE" id="PS50011"/>
    </source>
</evidence>
<comment type="similarity">
    <text evidence="2">Belongs to the protein kinase superfamily. CMGC Ser/Thr protein kinase family. CDC2/CDKX subfamily.</text>
</comment>
<organism evidence="15 16">
    <name type="scientific">Psilocybe cf. subviscida</name>
    <dbReference type="NCBI Taxonomy" id="2480587"/>
    <lineage>
        <taxon>Eukaryota</taxon>
        <taxon>Fungi</taxon>
        <taxon>Dikarya</taxon>
        <taxon>Basidiomycota</taxon>
        <taxon>Agaricomycotina</taxon>
        <taxon>Agaricomycetes</taxon>
        <taxon>Agaricomycetidae</taxon>
        <taxon>Agaricales</taxon>
        <taxon>Agaricineae</taxon>
        <taxon>Strophariaceae</taxon>
        <taxon>Psilocybe</taxon>
    </lineage>
</organism>
<evidence type="ECO:0000256" key="12">
    <source>
        <dbReference type="PROSITE-ProRule" id="PRU10141"/>
    </source>
</evidence>
<keyword evidence="16" id="KW-1185">Reference proteome</keyword>
<dbReference type="InterPro" id="IPR008271">
    <property type="entry name" value="Ser/Thr_kinase_AS"/>
</dbReference>
<dbReference type="PANTHER" id="PTHR24056:SF233">
    <property type="entry name" value="CYCLIN-DEPENDENT KINASE 9"/>
    <property type="match status" value="1"/>
</dbReference>
<comment type="catalytic activity">
    <reaction evidence="10">
        <text>L-seryl-[protein] + ATP = O-phospho-L-seryl-[protein] + ADP + H(+)</text>
        <dbReference type="Rhea" id="RHEA:17989"/>
        <dbReference type="Rhea" id="RHEA-COMP:9863"/>
        <dbReference type="Rhea" id="RHEA-COMP:11604"/>
        <dbReference type="ChEBI" id="CHEBI:15378"/>
        <dbReference type="ChEBI" id="CHEBI:29999"/>
        <dbReference type="ChEBI" id="CHEBI:30616"/>
        <dbReference type="ChEBI" id="CHEBI:83421"/>
        <dbReference type="ChEBI" id="CHEBI:456216"/>
        <dbReference type="EC" id="2.7.11.22"/>
    </reaction>
</comment>
<feature type="compositionally biased region" description="Low complexity" evidence="13">
    <location>
        <begin position="436"/>
        <end position="452"/>
    </location>
</feature>
<feature type="compositionally biased region" description="Pro residues" evidence="13">
    <location>
        <begin position="453"/>
        <end position="464"/>
    </location>
</feature>
<dbReference type="SUPFAM" id="SSF56112">
    <property type="entry name" value="Protein kinase-like (PK-like)"/>
    <property type="match status" value="1"/>
</dbReference>
<comment type="caution">
    <text evidence="15">The sequence shown here is derived from an EMBL/GenBank/DDBJ whole genome shotgun (WGS) entry which is preliminary data.</text>
</comment>
<dbReference type="Gene3D" id="1.10.510.10">
    <property type="entry name" value="Transferase(Phosphotransferase) domain 1"/>
    <property type="match status" value="1"/>
</dbReference>
<evidence type="ECO:0000313" key="16">
    <source>
        <dbReference type="Proteomes" id="UP000567179"/>
    </source>
</evidence>
<dbReference type="InterPro" id="IPR017441">
    <property type="entry name" value="Protein_kinase_ATP_BS"/>
</dbReference>
<gene>
    <name evidence="15" type="ORF">D9619_010842</name>
</gene>
<dbReference type="PROSITE" id="PS00107">
    <property type="entry name" value="PROTEIN_KINASE_ATP"/>
    <property type="match status" value="1"/>
</dbReference>
<evidence type="ECO:0000256" key="9">
    <source>
        <dbReference type="ARBA" id="ARBA00047811"/>
    </source>
</evidence>
<keyword evidence="8" id="KW-0539">Nucleus</keyword>
<evidence type="ECO:0000256" key="3">
    <source>
        <dbReference type="ARBA" id="ARBA00022527"/>
    </source>
</evidence>
<dbReference type="AlphaFoldDB" id="A0A8H5F0C1"/>
<feature type="compositionally biased region" description="Pro residues" evidence="13">
    <location>
        <begin position="341"/>
        <end position="357"/>
    </location>
</feature>
<feature type="region of interest" description="Disordered" evidence="13">
    <location>
        <begin position="836"/>
        <end position="915"/>
    </location>
</feature>
<dbReference type="EMBL" id="JAACJJ010000030">
    <property type="protein sequence ID" value="KAF5318867.1"/>
    <property type="molecule type" value="Genomic_DNA"/>
</dbReference>
<dbReference type="Pfam" id="PF00069">
    <property type="entry name" value="Pkinase"/>
    <property type="match status" value="1"/>
</dbReference>
<feature type="compositionally biased region" description="Pro residues" evidence="13">
    <location>
        <begin position="40"/>
        <end position="54"/>
    </location>
</feature>
<sequence>MQTMPSKRPASRSPDGHRQSKRPLNGYYSPEEGEVDDIAPPAPNPTIAPIPLPQKPSTKASVPFPFKKKEPAIVPDNVFARHEESMNKKLQEEAKKAVPRPRKPPPGAGFEPLASMLDHPPSLLSRLGPLPLSVERDTTYTTHSSRHSRSPESDYSNKHRLPQSNRSYGRSPSPRHHGYDKDYDRDRDRDRDRGRDRDRDWDRTRDRDRDRYTAGDSWKHGRDDDRFYRPSENYRHDYDHRPVRDRSRSRSRERDRDWRNRSRSRSRSPARNFGYDRWSRRSASPPPHRSRAISPGFSPMRRLEEPSRPYDRPTTSPKLDSLPPAEPATPPLPSFTLRSPSPHPPSVPPPPPPPTAPPDDLGPRPPSSTPPPAPPPDTRLLKGLPTIPSNLKIDPRRPEPPQAPRDTHSPPPLEKFVKPTDRLRPDFPSNYPPSAPASAPHQQQQRPQARQQPPQPSRLPPLSRPRPVKGKLPMRRPDKIEQQAYGHVFMGCGRQSDYEATTKLGEGTFGEVHKAIHKDTKAVVALKRILMHNEKEGMPVTALREIKILKALKHPCIVDILDMFVVRSTDKDPLSVYMVFPYMDHDLAGLLENDRVKLSYSHIKLYMKQLLEGTEYMHRNHILHRDMKAANLLISNDGRLRIADFGLARSFDELTANGVPLPGNRKDRERKYTNCVVTRWYRPPELLMGSRHYGGEVDIWGIGCVLGEMFFRKPILPGTSDLDQLEKIWGLCGTPNQQSWPNHDKLPGCDGVQRWTQPQSNKIRTVFKEFGEQTPELLEKLLTINPKERITAAQALEHDYFWTDPLPADPKTMPSYEASHEYDKRGHRQHIQAVNVPNNGQMPRHPGAGGPHQYQQQQQQQHRGGGRPPPPGAGDGVQAFFVNNDPRSRGPPPNGMPPVPPSHMFPPQHPGMHPPPMHMQGMQGMPLPPHMMVHDMPPYGAPMPPPQMMGPYQGVMPPAMPPNMQPPPGMYPPLPTGGGYGGGRPPNINGGGGPYRGGGGGGGGRIPDNYNNFQPRGEPQGGPPGRYNNDRRDHHNGPSSRNHESQRHSQPTTLPPPVPGLPPRPAVDPPPLNRDDRERGRYDRNPSGRYDTNRGGYGGGHGGGHNDRRPDYSPPPPPEEKDQPDTVLSYG</sequence>
<evidence type="ECO:0000256" key="1">
    <source>
        <dbReference type="ARBA" id="ARBA00004123"/>
    </source>
</evidence>
<feature type="compositionally biased region" description="Basic and acidic residues" evidence="13">
    <location>
        <begin position="301"/>
        <end position="311"/>
    </location>
</feature>